<dbReference type="Pfam" id="PF06902">
    <property type="entry name" value="Fer4_19"/>
    <property type="match status" value="1"/>
</dbReference>
<dbReference type="Gene3D" id="3.30.70.20">
    <property type="match status" value="1"/>
</dbReference>
<dbReference type="SMART" id="SM00704">
    <property type="entry name" value="ZnF_CDGSH"/>
    <property type="match status" value="2"/>
</dbReference>
<reference evidence="7 8" key="1">
    <citation type="submission" date="2022-06" db="EMBL/GenBank/DDBJ databases">
        <title>Haloarcula sp. a new haloarchaeum isolate from saline soil.</title>
        <authorList>
            <person name="Strakova D."/>
            <person name="Galisteo C."/>
            <person name="Sanchez-Porro C."/>
            <person name="Ventosa A."/>
        </authorList>
    </citation>
    <scope>NUCLEOTIDE SEQUENCE [LARGE SCALE GENOMIC DNA]</scope>
    <source>
        <strain evidence="7 8">S1CR25-12</strain>
    </source>
</reference>
<evidence type="ECO:0000256" key="4">
    <source>
        <dbReference type="ARBA" id="ARBA00023014"/>
    </source>
</evidence>
<dbReference type="Gene3D" id="3.40.5.90">
    <property type="entry name" value="CDGSH iron-sulfur domain, mitoNEET-type"/>
    <property type="match status" value="2"/>
</dbReference>
<keyword evidence="4" id="KW-0411">Iron-sulfur</keyword>
<accession>A0ABU2FFI0</accession>
<dbReference type="SUPFAM" id="SSF54862">
    <property type="entry name" value="4Fe-4S ferredoxins"/>
    <property type="match status" value="1"/>
</dbReference>
<evidence type="ECO:0000313" key="7">
    <source>
        <dbReference type="EMBL" id="MDS0260465.1"/>
    </source>
</evidence>
<evidence type="ECO:0000256" key="3">
    <source>
        <dbReference type="ARBA" id="ARBA00023004"/>
    </source>
</evidence>
<proteinExistence type="predicted"/>
<keyword evidence="2" id="KW-0479">Metal-binding</keyword>
<feature type="domain" description="Iron-binding zinc finger CDGSH type" evidence="6">
    <location>
        <begin position="96"/>
        <end position="139"/>
    </location>
</feature>
<keyword evidence="3" id="KW-0408">Iron</keyword>
<evidence type="ECO:0000256" key="2">
    <source>
        <dbReference type="ARBA" id="ARBA00022723"/>
    </source>
</evidence>
<dbReference type="Proteomes" id="UP001259659">
    <property type="component" value="Unassembled WGS sequence"/>
</dbReference>
<feature type="region of interest" description="Disordered" evidence="5">
    <location>
        <begin position="142"/>
        <end position="166"/>
    </location>
</feature>
<dbReference type="InterPro" id="IPR042216">
    <property type="entry name" value="MitoNEET_CISD"/>
</dbReference>
<feature type="domain" description="Iron-binding zinc finger CDGSH type" evidence="6">
    <location>
        <begin position="171"/>
        <end position="213"/>
    </location>
</feature>
<comment type="caution">
    <text evidence="7">The sequence shown here is derived from an EMBL/GenBank/DDBJ whole genome shotgun (WGS) entry which is preliminary data.</text>
</comment>
<evidence type="ECO:0000256" key="5">
    <source>
        <dbReference type="SAM" id="MobiDB-lite"/>
    </source>
</evidence>
<dbReference type="Pfam" id="PF09360">
    <property type="entry name" value="zf-CDGSH"/>
    <property type="match status" value="2"/>
</dbReference>
<keyword evidence="1" id="KW-0001">2Fe-2S</keyword>
<dbReference type="PANTHER" id="PTHR46491:SF3">
    <property type="entry name" value="CDGSH IRON-SULFUR DOMAIN-CONTAINING PROTEIN 3, MITOCHONDRIAL"/>
    <property type="match status" value="1"/>
</dbReference>
<protein>
    <submittedName>
        <fullName evidence="7">CDGSH iron-sulfur domain-containing protein</fullName>
    </submittedName>
</protein>
<gene>
    <name evidence="7" type="ORF">NDI56_13755</name>
</gene>
<evidence type="ECO:0000256" key="1">
    <source>
        <dbReference type="ARBA" id="ARBA00022714"/>
    </source>
</evidence>
<keyword evidence="8" id="KW-1185">Reference proteome</keyword>
<dbReference type="InterPro" id="IPR052950">
    <property type="entry name" value="CISD"/>
</dbReference>
<organism evidence="7 8">
    <name type="scientific">Haloarcula saliterrae</name>
    <dbReference type="NCBI Taxonomy" id="2950534"/>
    <lineage>
        <taxon>Archaea</taxon>
        <taxon>Methanobacteriati</taxon>
        <taxon>Methanobacteriota</taxon>
        <taxon>Stenosarchaea group</taxon>
        <taxon>Halobacteria</taxon>
        <taxon>Halobacteriales</taxon>
        <taxon>Haloarculaceae</taxon>
        <taxon>Haloarcula</taxon>
    </lineage>
</organism>
<dbReference type="InterPro" id="IPR018967">
    <property type="entry name" value="FeS-contain_CDGSH-typ"/>
</dbReference>
<dbReference type="EMBL" id="JAMQON010000003">
    <property type="protein sequence ID" value="MDS0260465.1"/>
    <property type="molecule type" value="Genomic_DNA"/>
</dbReference>
<evidence type="ECO:0000313" key="8">
    <source>
        <dbReference type="Proteomes" id="UP001259659"/>
    </source>
</evidence>
<evidence type="ECO:0000259" key="6">
    <source>
        <dbReference type="SMART" id="SM00704"/>
    </source>
</evidence>
<dbReference type="InterPro" id="IPR010693">
    <property type="entry name" value="Divergent_4Fe-4S_mono-cluster"/>
</dbReference>
<name>A0ABU2FFI0_9EURY</name>
<dbReference type="PANTHER" id="PTHR46491">
    <property type="entry name" value="CDGSH IRON SULFUR DOMAIN PROTEIN HOMOLOG"/>
    <property type="match status" value="1"/>
</dbReference>
<dbReference type="RefSeq" id="WP_310920128.1">
    <property type="nucleotide sequence ID" value="NZ_JAMQON010000003.1"/>
</dbReference>
<sequence length="217" mass="23439">MDEDIHEYEGEDITVTWDGERCIHARECVEGLPGVFDPDERPWIAPDSADADAVAQVITQCPTGALQFERQDDGWEEETPEENTIEVTTDGPLYARGDIDVVDEDGRILLSDTRVGFCRCGASSNKPLCDNTHLDIEFEAPGSVSADSDADGPPEGALSVTPTANGPLHVEGAFEIEGDDGTTERSEDAWLCRCGASDDKPFCDGSHAKIGFTTDED</sequence>